<sequence length="171" mass="20546">MINPKEKYFLTSFRYNKNKPEDFGLKPDSENDCFKDKDGVRWKAEQMWDEGWGDEYGFVRLPLLSPDELWLLLLESNIDENKRGAAEFLDRLYPFELKTKLKELFKGKDKLNRNLTKRLSNLEVLRTGTNRDEVTGKSYEEVTKDYQDWKSLKDDFERMRTESIWKELKKL</sequence>
<proteinExistence type="predicted"/>
<dbReference type="EMBL" id="JAUOEM010000004">
    <property type="protein sequence ID" value="MDO5988085.1"/>
    <property type="molecule type" value="Genomic_DNA"/>
</dbReference>
<keyword evidence="2" id="KW-1185">Reference proteome</keyword>
<protein>
    <submittedName>
        <fullName evidence="1">Uncharacterized protein</fullName>
    </submittedName>
</protein>
<reference evidence="1" key="1">
    <citation type="submission" date="2023-07" db="EMBL/GenBank/DDBJ databases">
        <title>Two novel species in the genus Flavivirga.</title>
        <authorList>
            <person name="Kwon K."/>
        </authorList>
    </citation>
    <scope>NUCLEOTIDE SEQUENCE</scope>
    <source>
        <strain evidence="1">KACC 14157</strain>
    </source>
</reference>
<dbReference type="RefSeq" id="WP_303282690.1">
    <property type="nucleotide sequence ID" value="NZ_BAABCZ010000009.1"/>
</dbReference>
<evidence type="ECO:0000313" key="1">
    <source>
        <dbReference type="EMBL" id="MDO5988085.1"/>
    </source>
</evidence>
<accession>A0ABT8X2F1</accession>
<organism evidence="1 2">
    <name type="scientific">Flavivirga amylovorans</name>
    <dbReference type="NCBI Taxonomy" id="870486"/>
    <lineage>
        <taxon>Bacteria</taxon>
        <taxon>Pseudomonadati</taxon>
        <taxon>Bacteroidota</taxon>
        <taxon>Flavobacteriia</taxon>
        <taxon>Flavobacteriales</taxon>
        <taxon>Flavobacteriaceae</taxon>
        <taxon>Flavivirga</taxon>
    </lineage>
</organism>
<evidence type="ECO:0000313" key="2">
    <source>
        <dbReference type="Proteomes" id="UP001176891"/>
    </source>
</evidence>
<name>A0ABT8X2F1_9FLAO</name>
<gene>
    <name evidence="1" type="ORF">Q4Q39_11780</name>
</gene>
<dbReference type="Proteomes" id="UP001176891">
    <property type="component" value="Unassembled WGS sequence"/>
</dbReference>
<comment type="caution">
    <text evidence="1">The sequence shown here is derived from an EMBL/GenBank/DDBJ whole genome shotgun (WGS) entry which is preliminary data.</text>
</comment>